<dbReference type="STRING" id="1178825.SAMN05216261_2290"/>
<sequence length="247" mass="28691">MLTENKFSKYILYAVGEIILVVIGILIALQINNWNENRKVQKQEVQIYKEIKNDLSQTKQEILQAVQINKFCLTSNQNLIKAILSKEQNSEIINNHFIASMVEQKVFPKTSGFENLKTIGLNTLSNDSLRIAITNLFQLSFERMKDKSRMENQDYNISKILFPFQTKYLKPDKSKIMKYPSKFADTLSVPKLAINNYENFVNDEELLQTLQIVLFNRSNIINSEMEVLEEINAVTKNIEDELETLNK</sequence>
<reference evidence="2 3" key="1">
    <citation type="submission" date="2016-11" db="EMBL/GenBank/DDBJ databases">
        <authorList>
            <person name="Jaros S."/>
            <person name="Januszkiewicz K."/>
            <person name="Wedrychowicz H."/>
        </authorList>
    </citation>
    <scope>NUCLEOTIDE SEQUENCE [LARGE SCALE GENOMIC DNA]</scope>
    <source>
        <strain evidence="2 3">CGMCC 1.12213</strain>
    </source>
</reference>
<dbReference type="InterPro" id="IPR045749">
    <property type="entry name" value="DUF6090"/>
</dbReference>
<evidence type="ECO:0000313" key="2">
    <source>
        <dbReference type="EMBL" id="SHI94822.1"/>
    </source>
</evidence>
<evidence type="ECO:0000256" key="1">
    <source>
        <dbReference type="SAM" id="Phobius"/>
    </source>
</evidence>
<gene>
    <name evidence="2" type="ORF">SAMN05216261_2290</name>
</gene>
<dbReference type="EMBL" id="FQYK01000005">
    <property type="protein sequence ID" value="SHI94822.1"/>
    <property type="molecule type" value="Genomic_DNA"/>
</dbReference>
<keyword evidence="1" id="KW-0812">Transmembrane</keyword>
<name>A0A1M6FAX3_9FLAO</name>
<dbReference type="Pfam" id="PF19578">
    <property type="entry name" value="DUF6090"/>
    <property type="match status" value="1"/>
</dbReference>
<organism evidence="2 3">
    <name type="scientific">Algibacter luteus</name>
    <dbReference type="NCBI Taxonomy" id="1178825"/>
    <lineage>
        <taxon>Bacteria</taxon>
        <taxon>Pseudomonadati</taxon>
        <taxon>Bacteroidota</taxon>
        <taxon>Flavobacteriia</taxon>
        <taxon>Flavobacteriales</taxon>
        <taxon>Flavobacteriaceae</taxon>
        <taxon>Algibacter</taxon>
    </lineage>
</organism>
<dbReference type="AlphaFoldDB" id="A0A1M6FAX3"/>
<feature type="transmembrane region" description="Helical" evidence="1">
    <location>
        <begin position="12"/>
        <end position="31"/>
    </location>
</feature>
<keyword evidence="1" id="KW-1133">Transmembrane helix</keyword>
<evidence type="ECO:0000313" key="3">
    <source>
        <dbReference type="Proteomes" id="UP000184396"/>
    </source>
</evidence>
<accession>A0A1M6FAX3</accession>
<keyword evidence="3" id="KW-1185">Reference proteome</keyword>
<dbReference type="Proteomes" id="UP000184396">
    <property type="component" value="Unassembled WGS sequence"/>
</dbReference>
<keyword evidence="1" id="KW-0472">Membrane</keyword>
<protein>
    <submittedName>
        <fullName evidence="2">Uncharacterized protein</fullName>
    </submittedName>
</protein>
<dbReference type="eggNOG" id="ENOG50331MR">
    <property type="taxonomic scope" value="Bacteria"/>
</dbReference>
<proteinExistence type="predicted"/>